<accession>A0A7X0NGJ0</accession>
<organism evidence="2 3">
    <name type="scientific">Thalassotalea piscium</name>
    <dbReference type="NCBI Taxonomy" id="1230533"/>
    <lineage>
        <taxon>Bacteria</taxon>
        <taxon>Pseudomonadati</taxon>
        <taxon>Pseudomonadota</taxon>
        <taxon>Gammaproteobacteria</taxon>
        <taxon>Alteromonadales</taxon>
        <taxon>Colwelliaceae</taxon>
        <taxon>Thalassotalea</taxon>
    </lineage>
</organism>
<keyword evidence="1" id="KW-0812">Transmembrane</keyword>
<feature type="transmembrane region" description="Helical" evidence="1">
    <location>
        <begin position="37"/>
        <end position="56"/>
    </location>
</feature>
<dbReference type="GO" id="GO:0016020">
    <property type="term" value="C:membrane"/>
    <property type="evidence" value="ECO:0007669"/>
    <property type="project" value="UniProtKB-SubCell"/>
</dbReference>
<dbReference type="AlphaFoldDB" id="A0A7X0NGJ0"/>
<keyword evidence="3" id="KW-1185">Reference proteome</keyword>
<feature type="transmembrane region" description="Helical" evidence="1">
    <location>
        <begin position="165"/>
        <end position="186"/>
    </location>
</feature>
<comment type="caution">
    <text evidence="2">The sequence shown here is derived from an EMBL/GenBank/DDBJ whole genome shotgun (WGS) entry which is preliminary data.</text>
</comment>
<protein>
    <submittedName>
        <fullName evidence="2">Membrane protein insertase Oxa1/YidC/SpoIIIJ</fullName>
    </submittedName>
</protein>
<dbReference type="Proteomes" id="UP000537141">
    <property type="component" value="Unassembled WGS sequence"/>
</dbReference>
<feature type="transmembrane region" description="Helical" evidence="1">
    <location>
        <begin position="68"/>
        <end position="90"/>
    </location>
</feature>
<reference evidence="2 3" key="1">
    <citation type="submission" date="2020-08" db="EMBL/GenBank/DDBJ databases">
        <title>Genomic Encyclopedia of Type Strains, Phase IV (KMG-IV): sequencing the most valuable type-strain genomes for metagenomic binning, comparative biology and taxonomic classification.</title>
        <authorList>
            <person name="Goeker M."/>
        </authorList>
    </citation>
    <scope>NUCLEOTIDE SEQUENCE [LARGE SCALE GENOMIC DNA]</scope>
    <source>
        <strain evidence="2 3">DSM 26287</strain>
    </source>
</reference>
<evidence type="ECO:0000313" key="2">
    <source>
        <dbReference type="EMBL" id="MBB6543056.1"/>
    </source>
</evidence>
<feature type="transmembrane region" description="Helical" evidence="1">
    <location>
        <begin position="7"/>
        <end position="25"/>
    </location>
</feature>
<evidence type="ECO:0000313" key="3">
    <source>
        <dbReference type="Proteomes" id="UP000537141"/>
    </source>
</evidence>
<keyword evidence="1" id="KW-0472">Membrane</keyword>
<feature type="transmembrane region" description="Helical" evidence="1">
    <location>
        <begin position="133"/>
        <end position="153"/>
    </location>
</feature>
<evidence type="ECO:0000256" key="1">
    <source>
        <dbReference type="SAM" id="Phobius"/>
    </source>
</evidence>
<proteinExistence type="predicted"/>
<feature type="transmembrane region" description="Helical" evidence="1">
    <location>
        <begin position="206"/>
        <end position="226"/>
    </location>
</feature>
<gene>
    <name evidence="2" type="ORF">HNQ55_001563</name>
</gene>
<name>A0A7X0NGJ0_9GAMM</name>
<sequence>MSNKELYLYSALLVITAMLTRLTIIDGSTYDVLFNNQFIYTTHIQTLVINIFDLLKNTYLIFISSGDYLLRYVLVLFLFRVLLLPLDIIIQKSQNLKALLTPEVLKIKDRETSLKDQGMATRNLYKENNIKPMMGAALMIFKVLLTIVLFLIVKDGFVFEPVFLVDYRLMINILLGTLLFPIVYLANKGQDNFRSNKFYLLGLPSLLYVCGILYFTVSLCFFILVMQLINMGISKLQVGINREIMVKRNQYDKAY</sequence>
<dbReference type="EMBL" id="JACHHU010000010">
    <property type="protein sequence ID" value="MBB6543056.1"/>
    <property type="molecule type" value="Genomic_DNA"/>
</dbReference>
<keyword evidence="1" id="KW-1133">Transmembrane helix</keyword>
<dbReference type="RefSeq" id="WP_184423865.1">
    <property type="nucleotide sequence ID" value="NZ_BAABLB010000049.1"/>
</dbReference>